<name>C8X9A6_NAKMY</name>
<evidence type="ECO:0000313" key="10">
    <source>
        <dbReference type="Proteomes" id="UP000002218"/>
    </source>
</evidence>
<dbReference type="Gene3D" id="3.40.50.300">
    <property type="entry name" value="P-loop containing nucleotide triphosphate hydrolases"/>
    <property type="match status" value="1"/>
</dbReference>
<evidence type="ECO:0000256" key="3">
    <source>
        <dbReference type="ARBA" id="ARBA00022448"/>
    </source>
</evidence>
<evidence type="ECO:0000256" key="4">
    <source>
        <dbReference type="ARBA" id="ARBA00022741"/>
    </source>
</evidence>
<dbReference type="RefSeq" id="WP_015746090.1">
    <property type="nucleotide sequence ID" value="NC_013235.1"/>
</dbReference>
<evidence type="ECO:0000256" key="1">
    <source>
        <dbReference type="ARBA" id="ARBA00004202"/>
    </source>
</evidence>
<sequence precursor="true">MTDDQLPAAARPGPEGSTQSEPPAPDEAAAPPPTPALVATGLGLMGGAGWVFREVSLTVPAGALAAVVGPAGSGRSSLLLTLAGRMAPTEGLLSVLGHDLAADAAAVRGLTSVARAGGVIGPEPALTVHESIDERCLIDDVPAAEGHTRFDQACAAMQFTPDPTEPVEGVTGERAALLAVALAFVRTSAVIVLDDLDRDIAVAGRGALAQALRRVADLGPALVVAATDSSAVPGADVVVDLALPAGRTPWSFDPASGNGSAR</sequence>
<keyword evidence="6" id="KW-0046">Antibiotic resistance</keyword>
<dbReference type="GO" id="GO:0005886">
    <property type="term" value="C:plasma membrane"/>
    <property type="evidence" value="ECO:0007669"/>
    <property type="project" value="UniProtKB-SubCell"/>
</dbReference>
<dbReference type="SUPFAM" id="SSF52540">
    <property type="entry name" value="P-loop containing nucleoside triphosphate hydrolases"/>
    <property type="match status" value="1"/>
</dbReference>
<feature type="region of interest" description="Disordered" evidence="7">
    <location>
        <begin position="1"/>
        <end position="34"/>
    </location>
</feature>
<evidence type="ECO:0000256" key="2">
    <source>
        <dbReference type="ARBA" id="ARBA00005417"/>
    </source>
</evidence>
<dbReference type="PANTHER" id="PTHR42711">
    <property type="entry name" value="ABC TRANSPORTER ATP-BINDING PROTEIN"/>
    <property type="match status" value="1"/>
</dbReference>
<dbReference type="Proteomes" id="UP000002218">
    <property type="component" value="Chromosome"/>
</dbReference>
<dbReference type="SMART" id="SM00382">
    <property type="entry name" value="AAA"/>
    <property type="match status" value="1"/>
</dbReference>
<dbReference type="InterPro" id="IPR003439">
    <property type="entry name" value="ABC_transporter-like_ATP-bd"/>
</dbReference>
<dbReference type="InParanoid" id="C8X9A6"/>
<feature type="compositionally biased region" description="Pro residues" evidence="7">
    <location>
        <begin position="22"/>
        <end position="34"/>
    </location>
</feature>
<dbReference type="InterPro" id="IPR050763">
    <property type="entry name" value="ABC_transporter_ATP-binding"/>
</dbReference>
<dbReference type="InterPro" id="IPR027417">
    <property type="entry name" value="P-loop_NTPase"/>
</dbReference>
<dbReference type="STRING" id="479431.Namu_0760"/>
<comment type="similarity">
    <text evidence="2">Belongs to the ABC transporter superfamily.</text>
</comment>
<dbReference type="GO" id="GO:0005524">
    <property type="term" value="F:ATP binding"/>
    <property type="evidence" value="ECO:0007669"/>
    <property type="project" value="UniProtKB-KW"/>
</dbReference>
<reference evidence="9 10" key="2">
    <citation type="journal article" date="2010" name="Stand. Genomic Sci.">
        <title>Complete genome sequence of Nakamurella multipartita type strain (Y-104).</title>
        <authorList>
            <person name="Tice H."/>
            <person name="Mayilraj S."/>
            <person name="Sims D."/>
            <person name="Lapidus A."/>
            <person name="Nolan M."/>
            <person name="Lucas S."/>
            <person name="Glavina Del Rio T."/>
            <person name="Copeland A."/>
            <person name="Cheng J.F."/>
            <person name="Meincke L."/>
            <person name="Bruce D."/>
            <person name="Goodwin L."/>
            <person name="Pitluck S."/>
            <person name="Ivanova N."/>
            <person name="Mavromatis K."/>
            <person name="Ovchinnikova G."/>
            <person name="Pati A."/>
            <person name="Chen A."/>
            <person name="Palaniappan K."/>
            <person name="Land M."/>
            <person name="Hauser L."/>
            <person name="Chang Y.J."/>
            <person name="Jeffries C.D."/>
            <person name="Detter J.C."/>
            <person name="Brettin T."/>
            <person name="Rohde M."/>
            <person name="Goker M."/>
            <person name="Bristow J."/>
            <person name="Eisen J.A."/>
            <person name="Markowitz V."/>
            <person name="Hugenholtz P."/>
            <person name="Kyrpides N.C."/>
            <person name="Klenk H.P."/>
            <person name="Chen F."/>
        </authorList>
    </citation>
    <scope>NUCLEOTIDE SEQUENCE [LARGE SCALE GENOMIC DNA]</scope>
    <source>
        <strain evidence="10">ATCC 700099 / DSM 44233 / CIP 104796 / JCM 9543 / NBRC 105858 / Y-104</strain>
    </source>
</reference>
<dbReference type="PROSITE" id="PS50893">
    <property type="entry name" value="ABC_TRANSPORTER_2"/>
    <property type="match status" value="1"/>
</dbReference>
<gene>
    <name evidence="9" type="ordered locus">Namu_0760</name>
</gene>
<keyword evidence="4" id="KW-0547">Nucleotide-binding</keyword>
<dbReference type="HOGENOM" id="CLU_000604_29_0_11"/>
<dbReference type="PANTHER" id="PTHR42711:SF5">
    <property type="entry name" value="ABC TRANSPORTER ATP-BINDING PROTEIN NATA"/>
    <property type="match status" value="1"/>
</dbReference>
<comment type="subcellular location">
    <subcellularLocation>
        <location evidence="1">Cell membrane</location>
        <topology evidence="1">Peripheral membrane protein</topology>
    </subcellularLocation>
</comment>
<evidence type="ECO:0000256" key="7">
    <source>
        <dbReference type="SAM" id="MobiDB-lite"/>
    </source>
</evidence>
<dbReference type="GO" id="GO:0016887">
    <property type="term" value="F:ATP hydrolysis activity"/>
    <property type="evidence" value="ECO:0007669"/>
    <property type="project" value="InterPro"/>
</dbReference>
<dbReference type="Pfam" id="PF00005">
    <property type="entry name" value="ABC_tran"/>
    <property type="match status" value="1"/>
</dbReference>
<dbReference type="InterPro" id="IPR003593">
    <property type="entry name" value="AAA+_ATPase"/>
</dbReference>
<feature type="domain" description="ABC transporter" evidence="8">
    <location>
        <begin position="37"/>
        <end position="261"/>
    </location>
</feature>
<evidence type="ECO:0000256" key="6">
    <source>
        <dbReference type="ARBA" id="ARBA00023251"/>
    </source>
</evidence>
<dbReference type="KEGG" id="nml:Namu_0760"/>
<dbReference type="OrthoDB" id="3243210at2"/>
<dbReference type="GO" id="GO:0046677">
    <property type="term" value="P:response to antibiotic"/>
    <property type="evidence" value="ECO:0007669"/>
    <property type="project" value="UniProtKB-KW"/>
</dbReference>
<dbReference type="AlphaFoldDB" id="C8X9A6"/>
<keyword evidence="10" id="KW-1185">Reference proteome</keyword>
<reference evidence="10" key="1">
    <citation type="submission" date="2009-09" db="EMBL/GenBank/DDBJ databases">
        <title>The complete genome of Nakamurella multipartita DSM 44233.</title>
        <authorList>
            <consortium name="US DOE Joint Genome Institute (JGI-PGF)"/>
            <person name="Lucas S."/>
            <person name="Copeland A."/>
            <person name="Lapidus A."/>
            <person name="Glavina del Rio T."/>
            <person name="Dalin E."/>
            <person name="Tice H."/>
            <person name="Bruce D."/>
            <person name="Goodwin L."/>
            <person name="Pitluck S."/>
            <person name="Kyrpides N."/>
            <person name="Mavromatis K."/>
            <person name="Ivanova N."/>
            <person name="Ovchinnikova G."/>
            <person name="Sims D."/>
            <person name="Meincke L."/>
            <person name="Brettin T."/>
            <person name="Detter J.C."/>
            <person name="Han C."/>
            <person name="Larimer F."/>
            <person name="Land M."/>
            <person name="Hauser L."/>
            <person name="Markowitz V."/>
            <person name="Cheng J.-F."/>
            <person name="Hugenholtz P."/>
            <person name="Woyke T."/>
            <person name="Wu D."/>
            <person name="Klenk H.-P."/>
            <person name="Eisen J.A."/>
        </authorList>
    </citation>
    <scope>NUCLEOTIDE SEQUENCE [LARGE SCALE GENOMIC DNA]</scope>
    <source>
        <strain evidence="10">ATCC 700099 / DSM 44233 / CIP 104796 / JCM 9543 / NBRC 105858 / Y-104</strain>
    </source>
</reference>
<evidence type="ECO:0000259" key="8">
    <source>
        <dbReference type="PROSITE" id="PS50893"/>
    </source>
</evidence>
<evidence type="ECO:0000256" key="5">
    <source>
        <dbReference type="ARBA" id="ARBA00022840"/>
    </source>
</evidence>
<keyword evidence="3" id="KW-0813">Transport</keyword>
<proteinExistence type="inferred from homology"/>
<protein>
    <submittedName>
        <fullName evidence="9">ABC transporter related</fullName>
    </submittedName>
</protein>
<evidence type="ECO:0000313" key="9">
    <source>
        <dbReference type="EMBL" id="ACV77174.1"/>
    </source>
</evidence>
<organism evidence="9 10">
    <name type="scientific">Nakamurella multipartita (strain ATCC 700099 / DSM 44233 / CIP 104796 / JCM 9543 / NBRC 105858 / Y-104)</name>
    <name type="common">Microsphaera multipartita</name>
    <dbReference type="NCBI Taxonomy" id="479431"/>
    <lineage>
        <taxon>Bacteria</taxon>
        <taxon>Bacillati</taxon>
        <taxon>Actinomycetota</taxon>
        <taxon>Actinomycetes</taxon>
        <taxon>Nakamurellales</taxon>
        <taxon>Nakamurellaceae</taxon>
        <taxon>Nakamurella</taxon>
    </lineage>
</organism>
<dbReference type="eggNOG" id="COG1131">
    <property type="taxonomic scope" value="Bacteria"/>
</dbReference>
<accession>C8X9A6</accession>
<keyword evidence="5" id="KW-0067">ATP-binding</keyword>
<dbReference type="EMBL" id="CP001737">
    <property type="protein sequence ID" value="ACV77174.1"/>
    <property type="molecule type" value="Genomic_DNA"/>
</dbReference>